<evidence type="ECO:0000313" key="2">
    <source>
        <dbReference type="EMBL" id="DAD75674.1"/>
    </source>
</evidence>
<dbReference type="InterPro" id="IPR031876">
    <property type="entry name" value="DUF4760"/>
</dbReference>
<protein>
    <recommendedName>
        <fullName evidence="3">DUF4760 domain-containing protein</fullName>
    </recommendedName>
</protein>
<evidence type="ECO:0000256" key="1">
    <source>
        <dbReference type="SAM" id="Phobius"/>
    </source>
</evidence>
<accession>A0A8S5M0B7</accession>
<dbReference type="Pfam" id="PF15956">
    <property type="entry name" value="DUF4760"/>
    <property type="match status" value="1"/>
</dbReference>
<keyword evidence="1" id="KW-0472">Membrane</keyword>
<reference evidence="2" key="1">
    <citation type="journal article" date="2021" name="Proc. Natl. Acad. Sci. U.S.A.">
        <title>A Catalog of Tens of Thousands of Viruses from Human Metagenomes Reveals Hidden Associations with Chronic Diseases.</title>
        <authorList>
            <person name="Tisza M.J."/>
            <person name="Buck C.B."/>
        </authorList>
    </citation>
    <scope>NUCLEOTIDE SEQUENCE</scope>
    <source>
        <strain evidence="2">Ctzeq1</strain>
    </source>
</reference>
<keyword evidence="1" id="KW-1133">Transmembrane helix</keyword>
<evidence type="ECO:0008006" key="3">
    <source>
        <dbReference type="Google" id="ProtNLM"/>
    </source>
</evidence>
<feature type="transmembrane region" description="Helical" evidence="1">
    <location>
        <begin position="6"/>
        <end position="27"/>
    </location>
</feature>
<keyword evidence="1" id="KW-0812">Transmembrane</keyword>
<name>A0A8S5M0B7_9CAUD</name>
<organism evidence="2">
    <name type="scientific">Podoviridae sp. ctzeq1</name>
    <dbReference type="NCBI Taxonomy" id="2826597"/>
    <lineage>
        <taxon>Viruses</taxon>
        <taxon>Duplodnaviria</taxon>
        <taxon>Heunggongvirae</taxon>
        <taxon>Uroviricota</taxon>
        <taxon>Caudoviricetes</taxon>
    </lineage>
</organism>
<dbReference type="EMBL" id="BK014787">
    <property type="protein sequence ID" value="DAD75674.1"/>
    <property type="molecule type" value="Genomic_DNA"/>
</dbReference>
<sequence length="157" mass="18138">MSFTDIIQIISTLAACVAATATAFAILSNTKTSRKRATIDLIMHQNQDAKLQEAITLVNRLARQKLPLIEHYKEDDIFRAAILKVLNAKEFTATGILSNVFDEEMYKQSQFTVFTRDWKRLECVVYHIREHVGRDTLYQDFEILATKWENNPLTKRS</sequence>
<proteinExistence type="predicted"/>